<dbReference type="EC" id="2.5.1.145" evidence="7"/>
<keyword evidence="4 7" id="KW-0812">Transmembrane</keyword>
<keyword evidence="2 7" id="KW-1003">Cell membrane</keyword>
<protein>
    <recommendedName>
        <fullName evidence="7">Phosphatidylglycerol--prolipoprotein diacylglyceryl transferase</fullName>
        <ecNumber evidence="7">2.5.1.145</ecNumber>
    </recommendedName>
</protein>
<feature type="transmembrane region" description="Helical" evidence="7">
    <location>
        <begin position="247"/>
        <end position="264"/>
    </location>
</feature>
<comment type="subcellular location">
    <subcellularLocation>
        <location evidence="7">Cell membrane</location>
        <topology evidence="7">Multi-pass membrane protein</topology>
    </subcellularLocation>
</comment>
<dbReference type="OrthoDB" id="871140at2"/>
<organism evidence="9 10">
    <name type="scientific">Actinomyces radicidentis</name>
    <dbReference type="NCBI Taxonomy" id="111015"/>
    <lineage>
        <taxon>Bacteria</taxon>
        <taxon>Bacillati</taxon>
        <taxon>Actinomycetota</taxon>
        <taxon>Actinomycetes</taxon>
        <taxon>Actinomycetales</taxon>
        <taxon>Actinomycetaceae</taxon>
        <taxon>Actinomyces</taxon>
    </lineage>
</organism>
<feature type="transmembrane region" description="Helical" evidence="7">
    <location>
        <begin position="210"/>
        <end position="227"/>
    </location>
</feature>
<name>A0A0X8JGV4_ACTRD</name>
<dbReference type="HAMAP" id="MF_01147">
    <property type="entry name" value="Lgt"/>
    <property type="match status" value="1"/>
</dbReference>
<comment type="similarity">
    <text evidence="1 7">Belongs to the Lgt family.</text>
</comment>
<accession>A0A0X8JGV4</accession>
<feature type="transmembrane region" description="Helical" evidence="7">
    <location>
        <begin position="121"/>
        <end position="139"/>
    </location>
</feature>
<sequence>MPAAIPSPSRGVWYVGPIPIRAYALCILTGVFIAVWLTDRRYRARGGDQDVALDIAILAVPVGIVGARLYHVITSPDAYFGPDGDLALIPQVWHGGLGIWGGVAFGVASGAWLLHHRGLRLAPMADAVAPALLIAQAVGRLGNYFNQELFGRPTTLPWGLEIDTAHLPDGYAAGTLFHPTFLYELLWNLAGAAFLLWLDRRLRRRDGATGGRLIWAYLMVYTLGRGWIEALRIDDAQRILGLRLNDWTSLIVFLTGLAGYLVATHRHAPDTIRRDNGDGTDAPADSQRADHEIEA</sequence>
<dbReference type="PROSITE" id="PS01311">
    <property type="entry name" value="LGT"/>
    <property type="match status" value="1"/>
</dbReference>
<dbReference type="EMBL" id="CP014228">
    <property type="protein sequence ID" value="AMD88584.1"/>
    <property type="molecule type" value="Genomic_DNA"/>
</dbReference>
<evidence type="ECO:0000256" key="2">
    <source>
        <dbReference type="ARBA" id="ARBA00022475"/>
    </source>
</evidence>
<feature type="transmembrane region" description="Helical" evidence="7">
    <location>
        <begin position="51"/>
        <end position="73"/>
    </location>
</feature>
<dbReference type="Proteomes" id="UP000065220">
    <property type="component" value="Chromosome"/>
</dbReference>
<feature type="transmembrane region" description="Helical" evidence="7">
    <location>
        <begin position="181"/>
        <end position="198"/>
    </location>
</feature>
<evidence type="ECO:0000256" key="5">
    <source>
        <dbReference type="ARBA" id="ARBA00022989"/>
    </source>
</evidence>
<dbReference type="PANTHER" id="PTHR30589">
    <property type="entry name" value="PROLIPOPROTEIN DIACYLGLYCERYL TRANSFERASE"/>
    <property type="match status" value="1"/>
</dbReference>
<gene>
    <name evidence="7" type="primary">lgt</name>
    <name evidence="9" type="ORF">AXF14_11170</name>
</gene>
<feature type="region of interest" description="Disordered" evidence="8">
    <location>
        <begin position="272"/>
        <end position="295"/>
    </location>
</feature>
<dbReference type="NCBIfam" id="TIGR00544">
    <property type="entry name" value="lgt"/>
    <property type="match status" value="1"/>
</dbReference>
<proteinExistence type="inferred from homology"/>
<dbReference type="PANTHER" id="PTHR30589:SF0">
    <property type="entry name" value="PHOSPHATIDYLGLYCEROL--PROLIPOPROTEIN DIACYLGLYCERYL TRANSFERASE"/>
    <property type="match status" value="1"/>
</dbReference>
<dbReference type="UniPathway" id="UPA00664"/>
<dbReference type="GO" id="GO:0008961">
    <property type="term" value="F:phosphatidylglycerol-prolipoprotein diacylglyceryl transferase activity"/>
    <property type="evidence" value="ECO:0007669"/>
    <property type="project" value="UniProtKB-UniRule"/>
</dbReference>
<evidence type="ECO:0000256" key="1">
    <source>
        <dbReference type="ARBA" id="ARBA00007150"/>
    </source>
</evidence>
<evidence type="ECO:0000313" key="10">
    <source>
        <dbReference type="Proteomes" id="UP000065220"/>
    </source>
</evidence>
<dbReference type="STRING" id="111015.AXF14_11170"/>
<dbReference type="AlphaFoldDB" id="A0A0X8JGV4"/>
<keyword evidence="5 7" id="KW-1133">Transmembrane helix</keyword>
<evidence type="ECO:0000256" key="6">
    <source>
        <dbReference type="ARBA" id="ARBA00023136"/>
    </source>
</evidence>
<comment type="catalytic activity">
    <reaction evidence="7">
        <text>L-cysteinyl-[prolipoprotein] + a 1,2-diacyl-sn-glycero-3-phospho-(1'-sn-glycerol) = an S-1,2-diacyl-sn-glyceryl-L-cysteinyl-[prolipoprotein] + sn-glycerol 1-phosphate + H(+)</text>
        <dbReference type="Rhea" id="RHEA:56712"/>
        <dbReference type="Rhea" id="RHEA-COMP:14679"/>
        <dbReference type="Rhea" id="RHEA-COMP:14680"/>
        <dbReference type="ChEBI" id="CHEBI:15378"/>
        <dbReference type="ChEBI" id="CHEBI:29950"/>
        <dbReference type="ChEBI" id="CHEBI:57685"/>
        <dbReference type="ChEBI" id="CHEBI:64716"/>
        <dbReference type="ChEBI" id="CHEBI:140658"/>
        <dbReference type="EC" id="2.5.1.145"/>
    </reaction>
</comment>
<evidence type="ECO:0000313" key="9">
    <source>
        <dbReference type="EMBL" id="AMD88584.1"/>
    </source>
</evidence>
<comment type="pathway">
    <text evidence="7">Protein modification; lipoprotein biosynthesis (diacylglyceryl transfer).</text>
</comment>
<keyword evidence="3 7" id="KW-0808">Transferase</keyword>
<evidence type="ECO:0000256" key="3">
    <source>
        <dbReference type="ARBA" id="ARBA00022679"/>
    </source>
</evidence>
<dbReference type="InterPro" id="IPR001640">
    <property type="entry name" value="Lgt"/>
</dbReference>
<dbReference type="Pfam" id="PF01790">
    <property type="entry name" value="LGT"/>
    <property type="match status" value="1"/>
</dbReference>
<dbReference type="KEGG" id="ard:AXF14_11170"/>
<dbReference type="GO" id="GO:0042158">
    <property type="term" value="P:lipoprotein biosynthetic process"/>
    <property type="evidence" value="ECO:0007669"/>
    <property type="project" value="UniProtKB-UniRule"/>
</dbReference>
<keyword evidence="10" id="KW-1185">Reference proteome</keyword>
<feature type="transmembrane region" description="Helical" evidence="7">
    <location>
        <begin position="93"/>
        <end position="114"/>
    </location>
</feature>
<evidence type="ECO:0000256" key="7">
    <source>
        <dbReference type="HAMAP-Rule" id="MF_01147"/>
    </source>
</evidence>
<evidence type="ECO:0000256" key="4">
    <source>
        <dbReference type="ARBA" id="ARBA00022692"/>
    </source>
</evidence>
<comment type="function">
    <text evidence="7">Catalyzes the transfer of the diacylglyceryl group from phosphatidylglycerol to the sulfhydryl group of the N-terminal cysteine of a prolipoprotein, the first step in the formation of mature lipoproteins.</text>
</comment>
<evidence type="ECO:0000256" key="8">
    <source>
        <dbReference type="SAM" id="MobiDB-lite"/>
    </source>
</evidence>
<reference evidence="10" key="1">
    <citation type="submission" date="2016-02" db="EMBL/GenBank/DDBJ databases">
        <authorList>
            <person name="Holder M.E."/>
            <person name="Ajami N.J."/>
            <person name="Petrosino J.F."/>
        </authorList>
    </citation>
    <scope>NUCLEOTIDE SEQUENCE [LARGE SCALE GENOMIC DNA]</scope>
    <source>
        <strain evidence="10">CCUG 36733</strain>
    </source>
</reference>
<feature type="binding site" evidence="7">
    <location>
        <position position="140"/>
    </location>
    <ligand>
        <name>a 1,2-diacyl-sn-glycero-3-phospho-(1'-sn-glycerol)</name>
        <dbReference type="ChEBI" id="CHEBI:64716"/>
    </ligand>
</feature>
<keyword evidence="6 7" id="KW-0472">Membrane</keyword>
<dbReference type="GO" id="GO:0005886">
    <property type="term" value="C:plasma membrane"/>
    <property type="evidence" value="ECO:0007669"/>
    <property type="project" value="UniProtKB-SubCell"/>
</dbReference>
<feature type="transmembrane region" description="Helical" evidence="7">
    <location>
        <begin position="20"/>
        <end position="39"/>
    </location>
</feature>
<keyword evidence="9" id="KW-0449">Lipoprotein</keyword>